<dbReference type="Pfam" id="PF16013">
    <property type="entry name" value="DUF4781"/>
    <property type="match status" value="1"/>
</dbReference>
<evidence type="ECO:0000313" key="3">
    <source>
        <dbReference type="Proteomes" id="UP000092460"/>
    </source>
</evidence>
<dbReference type="EnsemblMetazoa" id="GPPI015059-RA">
    <property type="protein sequence ID" value="GPPI015059-PA"/>
    <property type="gene ID" value="GPPI015059"/>
</dbReference>
<organism evidence="2 3">
    <name type="scientific">Glossina palpalis gambiensis</name>
    <dbReference type="NCBI Taxonomy" id="67801"/>
    <lineage>
        <taxon>Eukaryota</taxon>
        <taxon>Metazoa</taxon>
        <taxon>Ecdysozoa</taxon>
        <taxon>Arthropoda</taxon>
        <taxon>Hexapoda</taxon>
        <taxon>Insecta</taxon>
        <taxon>Pterygota</taxon>
        <taxon>Neoptera</taxon>
        <taxon>Endopterygota</taxon>
        <taxon>Diptera</taxon>
        <taxon>Brachycera</taxon>
        <taxon>Muscomorpha</taxon>
        <taxon>Hippoboscoidea</taxon>
        <taxon>Glossinidae</taxon>
        <taxon>Glossina</taxon>
    </lineage>
</organism>
<dbReference type="InterPro" id="IPR031962">
    <property type="entry name" value="DUF4781"/>
</dbReference>
<dbReference type="EMBL" id="JXJN01006821">
    <property type="status" value="NOT_ANNOTATED_CDS"/>
    <property type="molecule type" value="Genomic_DNA"/>
</dbReference>
<sequence length="59" mass="7019">MQKYQDGDDIAAQDVMQLAVSFVLFTHSFYNFRMAAKIVEDSRSRYTNNYRNSLKTYLR</sequence>
<dbReference type="Proteomes" id="UP000092460">
    <property type="component" value="Unassembled WGS sequence"/>
</dbReference>
<dbReference type="AlphaFoldDB" id="A0A1B0B0U6"/>
<accession>A0A1B0B0U6</accession>
<dbReference type="VEuPathDB" id="VectorBase:GPPI015059"/>
<reference evidence="2" key="2">
    <citation type="submission" date="2020-05" db="UniProtKB">
        <authorList>
            <consortium name="EnsemblMetazoa"/>
        </authorList>
    </citation>
    <scope>IDENTIFICATION</scope>
    <source>
        <strain evidence="2">IAEA</strain>
    </source>
</reference>
<keyword evidence="3" id="KW-1185">Reference proteome</keyword>
<dbReference type="STRING" id="67801.A0A1B0B0U6"/>
<dbReference type="EMBL" id="JXJN01006822">
    <property type="status" value="NOT_ANNOTATED_CDS"/>
    <property type="molecule type" value="Genomic_DNA"/>
</dbReference>
<evidence type="ECO:0000259" key="1">
    <source>
        <dbReference type="Pfam" id="PF16013"/>
    </source>
</evidence>
<proteinExistence type="predicted"/>
<evidence type="ECO:0000313" key="2">
    <source>
        <dbReference type="EnsemblMetazoa" id="GPPI015059-PA"/>
    </source>
</evidence>
<protein>
    <recommendedName>
        <fullName evidence="1">DUF4781 domain-containing protein</fullName>
    </recommendedName>
</protein>
<feature type="domain" description="DUF4781" evidence="1">
    <location>
        <begin position="2"/>
        <end position="55"/>
    </location>
</feature>
<reference evidence="3" key="1">
    <citation type="submission" date="2015-01" db="EMBL/GenBank/DDBJ databases">
        <authorList>
            <person name="Aksoy S."/>
            <person name="Warren W."/>
            <person name="Wilson R.K."/>
        </authorList>
    </citation>
    <scope>NUCLEOTIDE SEQUENCE [LARGE SCALE GENOMIC DNA]</scope>
    <source>
        <strain evidence="3">IAEA</strain>
    </source>
</reference>
<name>A0A1B0B0U6_9MUSC</name>